<feature type="transmembrane region" description="Helical" evidence="1">
    <location>
        <begin position="25"/>
        <end position="45"/>
    </location>
</feature>
<name>A0A367V7W6_9PROT</name>
<dbReference type="GO" id="GO:0005886">
    <property type="term" value="C:plasma membrane"/>
    <property type="evidence" value="ECO:0007669"/>
    <property type="project" value="TreeGrafter"/>
</dbReference>
<keyword evidence="1" id="KW-0472">Membrane</keyword>
<dbReference type="AlphaFoldDB" id="A0A367V7W6"/>
<organism evidence="2 3">
    <name type="scientific">Thalassospira profundimaris</name>
    <dbReference type="NCBI Taxonomy" id="502049"/>
    <lineage>
        <taxon>Bacteria</taxon>
        <taxon>Pseudomonadati</taxon>
        <taxon>Pseudomonadota</taxon>
        <taxon>Alphaproteobacteria</taxon>
        <taxon>Rhodospirillales</taxon>
        <taxon>Thalassospiraceae</taxon>
        <taxon>Thalassospira</taxon>
    </lineage>
</organism>
<sequence length="138" mass="13849">MLLAGLAIPVMAAMSAEVSHRVGAPTAAVGIFLTAAVAATLFAHLSGGLRLNMLGSIAIPTVLGGAIIAFYLLSISILGLKVGIGTAVLLVLAGQIASSVVIDTFGLFGAPRVPVNVMRILGIILVVTGVILARRPAL</sequence>
<comment type="caution">
    <text evidence="2">The sequence shown here is derived from an EMBL/GenBank/DDBJ whole genome shotgun (WGS) entry which is preliminary data.</text>
</comment>
<keyword evidence="1" id="KW-0812">Transmembrane</keyword>
<evidence type="ECO:0000313" key="3">
    <source>
        <dbReference type="Proteomes" id="UP000253061"/>
    </source>
</evidence>
<feature type="transmembrane region" description="Helical" evidence="1">
    <location>
        <begin position="57"/>
        <end position="78"/>
    </location>
</feature>
<dbReference type="Proteomes" id="UP000253061">
    <property type="component" value="Unassembled WGS sequence"/>
</dbReference>
<gene>
    <name evidence="2" type="ORF">TH6_15315</name>
</gene>
<accession>A0A367V7W6</accession>
<reference evidence="2 3" key="1">
    <citation type="submission" date="2014-07" db="EMBL/GenBank/DDBJ databases">
        <title>Draft genome sequence of Thalassospira profundimaris R8-17.</title>
        <authorList>
            <person name="Lai Q."/>
            <person name="Shao Z."/>
        </authorList>
    </citation>
    <scope>NUCLEOTIDE SEQUENCE [LARGE SCALE GENOMIC DNA]</scope>
    <source>
        <strain evidence="2 3">R8-17</strain>
    </source>
</reference>
<dbReference type="PANTHER" id="PTHR34821">
    <property type="entry name" value="INNER MEMBRANE PROTEIN YDCZ"/>
    <property type="match status" value="1"/>
</dbReference>
<evidence type="ECO:0000256" key="1">
    <source>
        <dbReference type="SAM" id="Phobius"/>
    </source>
</evidence>
<dbReference type="PANTHER" id="PTHR34821:SF2">
    <property type="entry name" value="INNER MEMBRANE PROTEIN YDCZ"/>
    <property type="match status" value="1"/>
</dbReference>
<evidence type="ECO:0000313" key="2">
    <source>
        <dbReference type="EMBL" id="RCK21119.1"/>
    </source>
</evidence>
<feature type="transmembrane region" description="Helical" evidence="1">
    <location>
        <begin position="84"/>
        <end position="108"/>
    </location>
</feature>
<protein>
    <submittedName>
        <fullName evidence="2">Uncharacterized protein</fullName>
    </submittedName>
</protein>
<dbReference type="EMBL" id="JPWB01000006">
    <property type="protein sequence ID" value="RCK21119.1"/>
    <property type="molecule type" value="Genomic_DNA"/>
</dbReference>
<proteinExistence type="predicted"/>
<dbReference type="InterPro" id="IPR006750">
    <property type="entry name" value="YdcZ"/>
</dbReference>
<feature type="transmembrane region" description="Helical" evidence="1">
    <location>
        <begin position="120"/>
        <end position="137"/>
    </location>
</feature>
<dbReference type="Pfam" id="PF04657">
    <property type="entry name" value="DMT_YdcZ"/>
    <property type="match status" value="1"/>
</dbReference>
<keyword evidence="1" id="KW-1133">Transmembrane helix</keyword>